<evidence type="ECO:0000313" key="2">
    <source>
        <dbReference type="EMBL" id="PUZ23259.1"/>
    </source>
</evidence>
<comment type="caution">
    <text evidence="2">The sequence shown here is derived from an EMBL/GenBank/DDBJ whole genome shotgun (WGS) entry which is preliminary data.</text>
</comment>
<protein>
    <submittedName>
        <fullName evidence="2">Uncharacterized protein</fullName>
    </submittedName>
</protein>
<name>A0A2T7BDT6_9BACT</name>
<proteinExistence type="predicted"/>
<keyword evidence="1" id="KW-1133">Transmembrane helix</keyword>
<dbReference type="EMBL" id="QCYK01000003">
    <property type="protein sequence ID" value="PUZ23259.1"/>
    <property type="molecule type" value="Genomic_DNA"/>
</dbReference>
<keyword evidence="3" id="KW-1185">Reference proteome</keyword>
<keyword evidence="1" id="KW-0472">Membrane</keyword>
<dbReference type="AlphaFoldDB" id="A0A2T7BDT6"/>
<dbReference type="Proteomes" id="UP000244450">
    <property type="component" value="Unassembled WGS sequence"/>
</dbReference>
<gene>
    <name evidence="2" type="ORF">DCC81_22975</name>
</gene>
<evidence type="ECO:0000313" key="3">
    <source>
        <dbReference type="Proteomes" id="UP000244450"/>
    </source>
</evidence>
<feature type="transmembrane region" description="Helical" evidence="1">
    <location>
        <begin position="68"/>
        <end position="85"/>
    </location>
</feature>
<accession>A0A2T7BDT6</accession>
<sequence length="95" mass="10889">MTPMMYPPLTYVMIFSGLAVWAAAVYFTWRLSRDRQLLVSSMFTYALVVIALGLTVFCLLEFHWPALLINTAGLVAAIVLVITQFRMEERQRKKS</sequence>
<feature type="transmembrane region" description="Helical" evidence="1">
    <location>
        <begin position="43"/>
        <end position="62"/>
    </location>
</feature>
<organism evidence="2 3">
    <name type="scientific">Chitinophaga parva</name>
    <dbReference type="NCBI Taxonomy" id="2169414"/>
    <lineage>
        <taxon>Bacteria</taxon>
        <taxon>Pseudomonadati</taxon>
        <taxon>Bacteroidota</taxon>
        <taxon>Chitinophagia</taxon>
        <taxon>Chitinophagales</taxon>
        <taxon>Chitinophagaceae</taxon>
        <taxon>Chitinophaga</taxon>
    </lineage>
</organism>
<reference evidence="2 3" key="1">
    <citation type="submission" date="2018-04" db="EMBL/GenBank/DDBJ databases">
        <title>Chitinophaga fuyangensis sp. nov., isolated from soil in a chemical factory.</title>
        <authorList>
            <person name="Chen K."/>
        </authorList>
    </citation>
    <scope>NUCLEOTIDE SEQUENCE [LARGE SCALE GENOMIC DNA]</scope>
    <source>
        <strain evidence="2 3">LY-1</strain>
    </source>
</reference>
<feature type="transmembrane region" description="Helical" evidence="1">
    <location>
        <begin position="12"/>
        <end position="31"/>
    </location>
</feature>
<evidence type="ECO:0000256" key="1">
    <source>
        <dbReference type="SAM" id="Phobius"/>
    </source>
</evidence>
<keyword evidence="1" id="KW-0812">Transmembrane</keyword>